<keyword evidence="5" id="KW-0547">Nucleotide-binding</keyword>
<dbReference type="PRINTS" id="PR00344">
    <property type="entry name" value="BCTRLSENSOR"/>
</dbReference>
<dbReference type="InterPro" id="IPR035965">
    <property type="entry name" value="PAS-like_dom_sf"/>
</dbReference>
<dbReference type="InterPro" id="IPR000700">
    <property type="entry name" value="PAS-assoc_C"/>
</dbReference>
<evidence type="ECO:0000256" key="3">
    <source>
        <dbReference type="ARBA" id="ARBA00022553"/>
    </source>
</evidence>
<proteinExistence type="predicted"/>
<dbReference type="InterPro" id="IPR003018">
    <property type="entry name" value="GAF"/>
</dbReference>
<dbReference type="GO" id="GO:0042802">
    <property type="term" value="F:identical protein binding"/>
    <property type="evidence" value="ECO:0007669"/>
    <property type="project" value="UniProtKB-ARBA"/>
</dbReference>
<evidence type="ECO:0000256" key="1">
    <source>
        <dbReference type="ARBA" id="ARBA00000085"/>
    </source>
</evidence>
<evidence type="ECO:0000259" key="12">
    <source>
        <dbReference type="PROSITE" id="PS50113"/>
    </source>
</evidence>
<dbReference type="InterPro" id="IPR004358">
    <property type="entry name" value="Sig_transdc_His_kin-like_C"/>
</dbReference>
<accession>A0A2L0H153</accession>
<keyword evidence="8" id="KW-0902">Two-component regulatory system</keyword>
<dbReference type="SUPFAM" id="SSF52540">
    <property type="entry name" value="P-loop containing nucleoside triphosphate hydrolases"/>
    <property type="match status" value="1"/>
</dbReference>
<feature type="domain" description="PAS" evidence="11">
    <location>
        <begin position="1465"/>
        <end position="1517"/>
    </location>
</feature>
<dbReference type="EC" id="2.7.13.3" evidence="2"/>
<dbReference type="PANTHER" id="PTHR43642">
    <property type="entry name" value="HYBRID SIGNAL TRANSDUCTION HISTIDINE KINASE G"/>
    <property type="match status" value="1"/>
</dbReference>
<evidence type="ECO:0000256" key="5">
    <source>
        <dbReference type="ARBA" id="ARBA00022741"/>
    </source>
</evidence>
<evidence type="ECO:0000256" key="7">
    <source>
        <dbReference type="ARBA" id="ARBA00022840"/>
    </source>
</evidence>
<dbReference type="Gene3D" id="1.10.510.10">
    <property type="entry name" value="Transferase(Phosphotransferase) domain 1"/>
    <property type="match status" value="1"/>
</dbReference>
<organism evidence="13 14">
    <name type="scientific">Rhizobium fredii</name>
    <name type="common">Sinorhizobium fredii</name>
    <dbReference type="NCBI Taxonomy" id="380"/>
    <lineage>
        <taxon>Bacteria</taxon>
        <taxon>Pseudomonadati</taxon>
        <taxon>Pseudomonadota</taxon>
        <taxon>Alphaproteobacteria</taxon>
        <taxon>Hyphomicrobiales</taxon>
        <taxon>Rhizobiaceae</taxon>
        <taxon>Sinorhizobium/Ensifer group</taxon>
        <taxon>Sinorhizobium</taxon>
    </lineage>
</organism>
<dbReference type="GO" id="GO:0000155">
    <property type="term" value="F:phosphorelay sensor kinase activity"/>
    <property type="evidence" value="ECO:0007669"/>
    <property type="project" value="InterPro"/>
</dbReference>
<dbReference type="PROSITE" id="PS50109">
    <property type="entry name" value="HIS_KIN"/>
    <property type="match status" value="1"/>
</dbReference>
<dbReference type="SMART" id="SM00388">
    <property type="entry name" value="HisKA"/>
    <property type="match status" value="1"/>
</dbReference>
<dbReference type="FunFam" id="1.10.287.130:FF:000055">
    <property type="entry name" value="Two-component sensor histidine kinase"/>
    <property type="match status" value="1"/>
</dbReference>
<dbReference type="FunFam" id="3.30.565.10:FF:000042">
    <property type="entry name" value="Two-component sensor histidine kinase KdpD"/>
    <property type="match status" value="1"/>
</dbReference>
<dbReference type="SUPFAM" id="SSF55785">
    <property type="entry name" value="PYP-like sensor domain (PAS domain)"/>
    <property type="match status" value="1"/>
</dbReference>
<dbReference type="SUPFAM" id="SSF55874">
    <property type="entry name" value="ATPase domain of HSP90 chaperone/DNA topoisomerase II/histidine kinase"/>
    <property type="match status" value="1"/>
</dbReference>
<evidence type="ECO:0000313" key="14">
    <source>
        <dbReference type="Proteomes" id="UP000239340"/>
    </source>
</evidence>
<dbReference type="Pfam" id="PF01590">
    <property type="entry name" value="GAF"/>
    <property type="match status" value="1"/>
</dbReference>
<evidence type="ECO:0000259" key="10">
    <source>
        <dbReference type="PROSITE" id="PS50109"/>
    </source>
</evidence>
<evidence type="ECO:0000256" key="8">
    <source>
        <dbReference type="ARBA" id="ARBA00023012"/>
    </source>
</evidence>
<comment type="catalytic activity">
    <reaction evidence="1">
        <text>ATP + protein L-histidine = ADP + protein N-phospho-L-histidine.</text>
        <dbReference type="EC" id="2.7.13.3"/>
    </reaction>
</comment>
<dbReference type="InterPro" id="IPR053159">
    <property type="entry name" value="Hybrid_Histidine_Kinase"/>
</dbReference>
<reference evidence="13 14" key="1">
    <citation type="submission" date="2017-10" db="EMBL/GenBank/DDBJ databases">
        <title>Analysis of the genome sequences of Rhizobium populations associated to common bean (phaseolus vulgaris).</title>
        <authorList>
            <person name="Bustos P."/>
            <person name="Santamaria R.I."/>
            <person name="Miranda-Sanchez F."/>
            <person name="Perez-Carrascal O."/>
            <person name="Juarez S."/>
            <person name="Lozano L."/>
            <person name="Martinez-Flores I."/>
            <person name="Vinuesa P."/>
            <person name="Martinez-Romero E."/>
            <person name="Cevallos M.A."/>
            <person name="Romero D."/>
            <person name="Davila G."/>
            <person name="Gonzalez V."/>
        </authorList>
    </citation>
    <scope>NUCLEOTIDE SEQUENCE [LARGE SCALE GENOMIC DNA]</scope>
    <source>
        <strain evidence="13 14">NXT3</strain>
    </source>
</reference>
<dbReference type="SUPFAM" id="SSF55781">
    <property type="entry name" value="GAF domain-like"/>
    <property type="match status" value="1"/>
</dbReference>
<feature type="domain" description="PAC" evidence="12">
    <location>
        <begin position="1540"/>
        <end position="1589"/>
    </location>
</feature>
<dbReference type="Pfam" id="PF00512">
    <property type="entry name" value="HisKA"/>
    <property type="match status" value="1"/>
</dbReference>
<dbReference type="Gene3D" id="3.40.50.300">
    <property type="entry name" value="P-loop containing nucleotide triphosphate hydrolases"/>
    <property type="match status" value="1"/>
</dbReference>
<dbReference type="InterPro" id="IPR036890">
    <property type="entry name" value="HATPase_C_sf"/>
</dbReference>
<evidence type="ECO:0000259" key="11">
    <source>
        <dbReference type="PROSITE" id="PS50112"/>
    </source>
</evidence>
<dbReference type="Pfam" id="PF00069">
    <property type="entry name" value="Pkinase"/>
    <property type="match status" value="1"/>
</dbReference>
<dbReference type="Gene3D" id="1.10.287.130">
    <property type="match status" value="1"/>
</dbReference>
<dbReference type="PROSITE" id="PS50112">
    <property type="entry name" value="PAS"/>
    <property type="match status" value="1"/>
</dbReference>
<dbReference type="CDD" id="cd14014">
    <property type="entry name" value="STKc_PknB_like"/>
    <property type="match status" value="1"/>
</dbReference>
<dbReference type="PROSITE" id="PS50011">
    <property type="entry name" value="PROTEIN_KINASE_DOM"/>
    <property type="match status" value="1"/>
</dbReference>
<dbReference type="EMBL" id="CP024307">
    <property type="protein sequence ID" value="AUX75184.1"/>
    <property type="molecule type" value="Genomic_DNA"/>
</dbReference>
<dbReference type="SUPFAM" id="SSF56112">
    <property type="entry name" value="Protein kinase-like (PK-like)"/>
    <property type="match status" value="1"/>
</dbReference>
<evidence type="ECO:0000256" key="2">
    <source>
        <dbReference type="ARBA" id="ARBA00012438"/>
    </source>
</evidence>
<keyword evidence="7" id="KW-0067">ATP-binding</keyword>
<evidence type="ECO:0000313" key="13">
    <source>
        <dbReference type="EMBL" id="AUX75184.1"/>
    </source>
</evidence>
<dbReference type="CDD" id="cd00082">
    <property type="entry name" value="HisKA"/>
    <property type="match status" value="1"/>
</dbReference>
<dbReference type="Pfam" id="PF13426">
    <property type="entry name" value="PAS_9"/>
    <property type="match status" value="1"/>
</dbReference>
<dbReference type="GO" id="GO:0005524">
    <property type="term" value="F:ATP binding"/>
    <property type="evidence" value="ECO:0007669"/>
    <property type="project" value="UniProtKB-KW"/>
</dbReference>
<dbReference type="Pfam" id="PF02518">
    <property type="entry name" value="HATPase_c"/>
    <property type="match status" value="1"/>
</dbReference>
<dbReference type="Pfam" id="PF13191">
    <property type="entry name" value="AAA_16"/>
    <property type="match status" value="1"/>
</dbReference>
<evidence type="ECO:0000259" key="9">
    <source>
        <dbReference type="PROSITE" id="PS50011"/>
    </source>
</evidence>
<dbReference type="Gene3D" id="3.30.450.40">
    <property type="match status" value="1"/>
</dbReference>
<dbReference type="SMART" id="SM00091">
    <property type="entry name" value="PAS"/>
    <property type="match status" value="1"/>
</dbReference>
<dbReference type="InterPro" id="IPR041664">
    <property type="entry name" value="AAA_16"/>
</dbReference>
<dbReference type="InterPro" id="IPR005467">
    <property type="entry name" value="His_kinase_dom"/>
</dbReference>
<dbReference type="InterPro" id="IPR003661">
    <property type="entry name" value="HisK_dim/P_dom"/>
</dbReference>
<dbReference type="CDD" id="cd00130">
    <property type="entry name" value="PAS"/>
    <property type="match status" value="1"/>
</dbReference>
<gene>
    <name evidence="13" type="ORF">NXT3_CH00580</name>
</gene>
<dbReference type="InterPro" id="IPR003594">
    <property type="entry name" value="HATPase_dom"/>
</dbReference>
<dbReference type="InterPro" id="IPR011009">
    <property type="entry name" value="Kinase-like_dom_sf"/>
</dbReference>
<dbReference type="SUPFAM" id="SSF47384">
    <property type="entry name" value="Homodimeric domain of signal transducing histidine kinase"/>
    <property type="match status" value="1"/>
</dbReference>
<protein>
    <recommendedName>
        <fullName evidence="2">histidine kinase</fullName>
        <ecNumber evidence="2">2.7.13.3</ecNumber>
    </recommendedName>
</protein>
<feature type="domain" description="Histidine kinase" evidence="10">
    <location>
        <begin position="1616"/>
        <end position="1832"/>
    </location>
</feature>
<dbReference type="InterPro" id="IPR000719">
    <property type="entry name" value="Prot_kinase_dom"/>
</dbReference>
<dbReference type="SMART" id="SM00220">
    <property type="entry name" value="S_TKc"/>
    <property type="match status" value="1"/>
</dbReference>
<dbReference type="SMART" id="SM00387">
    <property type="entry name" value="HATPase_c"/>
    <property type="match status" value="1"/>
</dbReference>
<name>A0A2L0H153_RHIFR</name>
<dbReference type="Gene3D" id="3.30.450.20">
    <property type="entry name" value="PAS domain"/>
    <property type="match status" value="1"/>
</dbReference>
<dbReference type="SMART" id="SM00065">
    <property type="entry name" value="GAF"/>
    <property type="match status" value="1"/>
</dbReference>
<dbReference type="Gene3D" id="3.30.565.10">
    <property type="entry name" value="Histidine kinase-like ATPase, C-terminal domain"/>
    <property type="match status" value="1"/>
</dbReference>
<sequence>MESTLKVLWEDGERVLCRGRRRGAGGQWDAVLTVFPASEHPTPSSLDRLAHEYELKEELEGTWAVRPLEFVREGGRTMLVLEDPGGEPLARLLDGPMKVGDFLRIAIAIASTLCKVHQRGLVHKDVNPANILVSGGSEEVRLIGFGIASRLSCERQTPDPPETITGTLAYMAPEQTGRMNQSVDSRSDLYALGITFYQMLTGVLPFAAADPMEWVHCHLARKPLPPTERLKGVPGVISAIIMKLLAKTAEQRYQTAAGLGRDLRRCLTAWEVLGRIDAFPLGEDDTPDRFLIPEKLYGREREIKALLAAFDRIVQGGGPELVLVSGYSGIGKSTVVGELRKVLVPSRGLFASGKFDQYNRDIPYASLAQALQGLIRPLLGKSEAELAPWREAFGEALGRNGQLMVTLIPELELLTGPQPPLPELPPQDAQRRFQMVFRRLLGVFAQPEHPLALFLDDLQWLDAATLDLVEHLVTQPELRHLLLIGAYRDNEVTPAHPLMRRLATIRSLGVPAQEIVLAPLRLEDLDRLIADALHCAPACAAPLARLVFEKTIGNPFFVIQFLTALAEEGLVAFDHGQACWSWDLERIHARGYTDNVVDLLLSKLRRLPETTQDALQQLACLGNVGEIATLKLVQRESEAALDAALSEAERAGLVCRRDGAYYFLHDRVEEAAYTLIPEGERAAAHLTIGQRLVAHTPPEEVEESVFDIVGQLNRGIALIASGEEREWVAELNLIAGRRAKASTAYASALTYLTAGRSLLPEDCWERRYELAFALELHMAECEFLTGALGEAEARLAELASRAVSMPDLATVTRLRVDLFMTLGRSDRAIIVGLDYLRRVGVAWSAHPTKHDVRQEYARMWRQLGDRPIDALLDLPRMTDPVACATMDVLTSLVSPALFTDENLRCLVIGRMGNLSLEHGNSDASCYAYTAVGNVLGLFFGDYKAGFRLGELGLDMVEQNGADRLKARVYLAFGNLAKPPMRHFPRGRPIARHAFDTALQAGDLTYAAFSCNNVLTQLLASGNPLAEVQREAEAGLDFARQAKFGLVVDLITAQVGLVRALRGQTAIFGSFNNTGFDETRFEQHLEEDPRLSIAACLYWIRKLQARVFAHDHAAAVAAAAKAERLLWISPAIFERAEYHLYAALARAAFCDAAPAAERARHLKALAAHHRRLQEWAENCPDNFASRAALLGAEIARLKGQWLEAERLYEQAIRSARDNGLIHNEALAPELAARFYAARGFETNTHAHLRNARHCYLRWGADGKVQQLDALYPYLREDEPAPGPKRTIGVPIEQLDLATVIKVSQAISGEIVVEKLMDTVLRTAIEQAGAERGLLIVSRGGESRITAEATTGGDTVVVQLRDEFVTAMMLPESVLHYVLRTNESVVLGDATAQNPFSADPYICQHHARSILCLPLLNQGELTGVLYLENNLAPRVFAPARIAVLKLLASQAAISLQNTRLYRDLAEREAKIRRLVKANIIGIVIWDMEARILEANDAFLRMVGYDQEDLASGQLCLTDLTPGEWRDRDARTAEELKATGAVHPFEKEYFRKDGSRLPVLVGSALFEDSRKEGVSFVLDLTERRWAAEALRESEGALREAQGQLSHANRVATMGQLTASIAHEVNQPIAASVTNAQAALRWLGTNPPNLEEVREALDRIVDNAKRAGDVIGRIRGLVKKEPPRKEQFDLNEAIRHVIALTRSEVLRQGVSLQTEFATSLPSVEGDRVQLQQVILNLIMNAIEAMSGISEGERELLISTETEASGGVDVRVQDSGPGLDPQSIDRLFEAFYTTKPSGMGMGLAICRSIVEAHGGRLWVSANEPRGAVFQFTLPPERDDTARAERTDQMAVLGN</sequence>
<dbReference type="InterPro" id="IPR029016">
    <property type="entry name" value="GAF-like_dom_sf"/>
</dbReference>
<evidence type="ECO:0000256" key="4">
    <source>
        <dbReference type="ARBA" id="ARBA00022679"/>
    </source>
</evidence>
<keyword evidence="4" id="KW-0808">Transferase</keyword>
<evidence type="ECO:0000256" key="6">
    <source>
        <dbReference type="ARBA" id="ARBA00022777"/>
    </source>
</evidence>
<dbReference type="PANTHER" id="PTHR43642:SF1">
    <property type="entry name" value="HYBRID SIGNAL TRANSDUCTION HISTIDINE KINASE G"/>
    <property type="match status" value="1"/>
</dbReference>
<dbReference type="Proteomes" id="UP000239340">
    <property type="component" value="Chromosome"/>
</dbReference>
<dbReference type="NCBIfam" id="TIGR00229">
    <property type="entry name" value="sensory_box"/>
    <property type="match status" value="1"/>
</dbReference>
<keyword evidence="6 13" id="KW-0418">Kinase</keyword>
<dbReference type="InterPro" id="IPR027417">
    <property type="entry name" value="P-loop_NTPase"/>
</dbReference>
<keyword evidence="3" id="KW-0597">Phosphoprotein</keyword>
<feature type="domain" description="Protein kinase" evidence="9">
    <location>
        <begin position="1"/>
        <end position="267"/>
    </location>
</feature>
<dbReference type="PROSITE" id="PS50113">
    <property type="entry name" value="PAC"/>
    <property type="match status" value="1"/>
</dbReference>
<dbReference type="InterPro" id="IPR000014">
    <property type="entry name" value="PAS"/>
</dbReference>
<dbReference type="InterPro" id="IPR036097">
    <property type="entry name" value="HisK_dim/P_sf"/>
</dbReference>